<dbReference type="PANTHER" id="PTHR13874:SF9">
    <property type="entry name" value="ENDOTHELIN-2"/>
    <property type="match status" value="1"/>
</dbReference>
<proteinExistence type="inferred from homology"/>
<dbReference type="GO" id="GO:0003100">
    <property type="term" value="P:regulation of systemic arterial blood pressure by endothelin"/>
    <property type="evidence" value="ECO:0007669"/>
    <property type="project" value="TreeGrafter"/>
</dbReference>
<dbReference type="PANTHER" id="PTHR13874">
    <property type="entry name" value="ENDOTHELIN"/>
    <property type="match status" value="1"/>
</dbReference>
<keyword evidence="3" id="KW-0964">Secreted</keyword>
<dbReference type="InterPro" id="IPR019764">
    <property type="entry name" value="Endothelin_toxin_CS"/>
</dbReference>
<dbReference type="SMART" id="SM00272">
    <property type="entry name" value="END"/>
    <property type="match status" value="2"/>
</dbReference>
<feature type="compositionally biased region" description="Polar residues" evidence="6">
    <location>
        <begin position="111"/>
        <end position="125"/>
    </location>
</feature>
<dbReference type="InterPro" id="IPR020475">
    <property type="entry name" value="Endothelin"/>
</dbReference>
<dbReference type="GO" id="GO:0005179">
    <property type="term" value="F:hormone activity"/>
    <property type="evidence" value="ECO:0007669"/>
    <property type="project" value="TreeGrafter"/>
</dbReference>
<comment type="subcellular location">
    <subcellularLocation>
        <location evidence="1">Secreted</location>
    </subcellularLocation>
</comment>
<dbReference type="Proteomes" id="UP000694523">
    <property type="component" value="Unplaced"/>
</dbReference>
<dbReference type="Ensembl" id="ENSNMLT00000009884.1">
    <property type="protein sequence ID" value="ENSNMLP00000008708.1"/>
    <property type="gene ID" value="ENSNMLG00000006138.1"/>
</dbReference>
<evidence type="ECO:0000256" key="1">
    <source>
        <dbReference type="ARBA" id="ARBA00004613"/>
    </source>
</evidence>
<name>A0A8C6SUE8_9GOBI</name>
<evidence type="ECO:0000259" key="7">
    <source>
        <dbReference type="SMART" id="SM00272"/>
    </source>
</evidence>
<dbReference type="AlphaFoldDB" id="A0A8C6SUE8"/>
<comment type="similarity">
    <text evidence="2">Belongs to the endothelin/sarafotoxin family.</text>
</comment>
<dbReference type="GO" id="GO:0006874">
    <property type="term" value="P:intracellular calcium ion homeostasis"/>
    <property type="evidence" value="ECO:0007669"/>
    <property type="project" value="TreeGrafter"/>
</dbReference>
<evidence type="ECO:0000256" key="3">
    <source>
        <dbReference type="ARBA" id="ARBA00022525"/>
    </source>
</evidence>
<evidence type="ECO:0000313" key="9">
    <source>
        <dbReference type="Proteomes" id="UP000694523"/>
    </source>
</evidence>
<evidence type="ECO:0000256" key="6">
    <source>
        <dbReference type="SAM" id="MobiDB-lite"/>
    </source>
</evidence>
<dbReference type="GO" id="GO:0014826">
    <property type="term" value="P:vein smooth muscle contraction"/>
    <property type="evidence" value="ECO:0007669"/>
    <property type="project" value="TreeGrafter"/>
</dbReference>
<keyword evidence="4" id="KW-0838">Vasoactive</keyword>
<keyword evidence="9" id="KW-1185">Reference proteome</keyword>
<reference evidence="8" key="1">
    <citation type="submission" date="2025-08" db="UniProtKB">
        <authorList>
            <consortium name="Ensembl"/>
        </authorList>
    </citation>
    <scope>IDENTIFICATION</scope>
</reference>
<keyword evidence="5" id="KW-0839">Vasoconstrictor</keyword>
<accession>A0A8C6SUE8</accession>
<organism evidence="8 9">
    <name type="scientific">Neogobius melanostomus</name>
    <name type="common">round goby</name>
    <dbReference type="NCBI Taxonomy" id="47308"/>
    <lineage>
        <taxon>Eukaryota</taxon>
        <taxon>Metazoa</taxon>
        <taxon>Chordata</taxon>
        <taxon>Craniata</taxon>
        <taxon>Vertebrata</taxon>
        <taxon>Euteleostomi</taxon>
        <taxon>Actinopterygii</taxon>
        <taxon>Neopterygii</taxon>
        <taxon>Teleostei</taxon>
        <taxon>Neoteleostei</taxon>
        <taxon>Acanthomorphata</taxon>
        <taxon>Gobiaria</taxon>
        <taxon>Gobiiformes</taxon>
        <taxon>Gobioidei</taxon>
        <taxon>Gobiidae</taxon>
        <taxon>Benthophilinae</taxon>
        <taxon>Neogobiini</taxon>
        <taxon>Neogobius</taxon>
    </lineage>
</organism>
<feature type="region of interest" description="Disordered" evidence="6">
    <location>
        <begin position="111"/>
        <end position="145"/>
    </location>
</feature>
<evidence type="ECO:0000256" key="5">
    <source>
        <dbReference type="ARBA" id="ARBA00023322"/>
    </source>
</evidence>
<dbReference type="PRINTS" id="PR00365">
    <property type="entry name" value="ENDOTHELIN"/>
</dbReference>
<feature type="domain" description="Endothelin-like toxin" evidence="7">
    <location>
        <begin position="21"/>
        <end position="42"/>
    </location>
</feature>
<evidence type="ECO:0000313" key="8">
    <source>
        <dbReference type="Ensembl" id="ENSNMLP00000008708.1"/>
    </source>
</evidence>
<dbReference type="Pfam" id="PF00322">
    <property type="entry name" value="Endothelin"/>
    <property type="match status" value="1"/>
</dbReference>
<dbReference type="PROSITE" id="PS00270">
    <property type="entry name" value="ENDOTHELIN"/>
    <property type="match status" value="2"/>
</dbReference>
<evidence type="ECO:0000256" key="2">
    <source>
        <dbReference type="ARBA" id="ARBA00010959"/>
    </source>
</evidence>
<evidence type="ECO:0000256" key="4">
    <source>
        <dbReference type="ARBA" id="ARBA00022858"/>
    </source>
</evidence>
<dbReference type="GO" id="GO:0005615">
    <property type="term" value="C:extracellular space"/>
    <property type="evidence" value="ECO:0007669"/>
    <property type="project" value="TreeGrafter"/>
</dbReference>
<dbReference type="GO" id="GO:0031708">
    <property type="term" value="F:endothelin B receptor binding"/>
    <property type="evidence" value="ECO:0007669"/>
    <property type="project" value="TreeGrafter"/>
</dbReference>
<dbReference type="InterPro" id="IPR001928">
    <property type="entry name" value="Endothln-like_toxin"/>
</dbReference>
<feature type="domain" description="Endothelin-like toxin" evidence="7">
    <location>
        <begin position="67"/>
        <end position="88"/>
    </location>
</feature>
<protein>
    <recommendedName>
        <fullName evidence="7">Endothelin-like toxin domain-containing protein</fullName>
    </recommendedName>
</protein>
<dbReference type="GO" id="GO:0019229">
    <property type="term" value="P:regulation of vasoconstriction"/>
    <property type="evidence" value="ECO:0007669"/>
    <property type="project" value="InterPro"/>
</dbReference>
<sequence length="145" mass="16396">MKEQTEDTHTVPSSHGVRTRRCSCSSQLDSECHYFCHLDIIWINTPSKTSIYGLGSGLSRRRRSTARCSCANLNDNSCSNFCQRRFEAPTQTKTPKKTVWDSFLQRVIKRSSSSQNAPGQRTLDLNLTDGADNERARVSQQKPIL</sequence>
<reference evidence="8" key="2">
    <citation type="submission" date="2025-09" db="UniProtKB">
        <authorList>
            <consortium name="Ensembl"/>
        </authorList>
    </citation>
    <scope>IDENTIFICATION</scope>
</reference>